<proteinExistence type="predicted"/>
<protein>
    <submittedName>
        <fullName evidence="1">Uncharacterized protein</fullName>
    </submittedName>
</protein>
<name>A0ACC2GB03_DALPE</name>
<accession>A0ACC2GB03</accession>
<comment type="caution">
    <text evidence="1">The sequence shown here is derived from an EMBL/GenBank/DDBJ whole genome shotgun (WGS) entry which is preliminary data.</text>
</comment>
<sequence>MEDDLKKVPGSRGLSTLEKCLILLFLALTGVCVGLAVLHFTGESDRPTNEGHEITSGCGGPRELKAPSGEFTSVNYPSSYANCWSCSWRITVDPGKVIHLWFEDFSLEPTDQCTADFLTLQDNLGVIGRLCGRLKPRSIVSLGNSMLVFFNTNDLNTEKGFKARYQAVEPERVPEIAGAGGFLQGDQGDLLTPGFPEKNYENGALYQWRITVPEGEKIRLTFTSFDLVPEACKDCVHVYDGHKTGSALLGRFCGGKNPGRVQSSGRTMVVRFKTDATLTSKGFNATYTKTSMLSTTIKPTVRATTTIKPTVRATTTIKPTVRATTTINPTVRATTTIKPTVRATTTIKPTVRATTTIKPTVRATTTINPTVRATTTIKPTVRATTTIKPTVRATTTINPTVRATTTLPTTTPTRGHEATEHPVGPTKP</sequence>
<dbReference type="Proteomes" id="UP001157502">
    <property type="component" value="Chromosome 15"/>
</dbReference>
<evidence type="ECO:0000313" key="1">
    <source>
        <dbReference type="EMBL" id="KAJ8000711.1"/>
    </source>
</evidence>
<reference evidence="1" key="1">
    <citation type="submission" date="2021-05" db="EMBL/GenBank/DDBJ databases">
        <authorList>
            <person name="Pan Q."/>
            <person name="Jouanno E."/>
            <person name="Zahm M."/>
            <person name="Klopp C."/>
            <person name="Cabau C."/>
            <person name="Louis A."/>
            <person name="Berthelot C."/>
            <person name="Parey E."/>
            <person name="Roest Crollius H."/>
            <person name="Montfort J."/>
            <person name="Robinson-Rechavi M."/>
            <person name="Bouchez O."/>
            <person name="Lampietro C."/>
            <person name="Lopez Roques C."/>
            <person name="Donnadieu C."/>
            <person name="Postlethwait J."/>
            <person name="Bobe J."/>
            <person name="Dillon D."/>
            <person name="Chandos A."/>
            <person name="von Hippel F."/>
            <person name="Guiguen Y."/>
        </authorList>
    </citation>
    <scope>NUCLEOTIDE SEQUENCE</scope>
    <source>
        <strain evidence="1">YG-Jan2019</strain>
    </source>
</reference>
<gene>
    <name evidence="1" type="ORF">DPEC_G00183190</name>
</gene>
<organism evidence="1 2">
    <name type="scientific">Dallia pectoralis</name>
    <name type="common">Alaska blackfish</name>
    <dbReference type="NCBI Taxonomy" id="75939"/>
    <lineage>
        <taxon>Eukaryota</taxon>
        <taxon>Metazoa</taxon>
        <taxon>Chordata</taxon>
        <taxon>Craniata</taxon>
        <taxon>Vertebrata</taxon>
        <taxon>Euteleostomi</taxon>
        <taxon>Actinopterygii</taxon>
        <taxon>Neopterygii</taxon>
        <taxon>Teleostei</taxon>
        <taxon>Protacanthopterygii</taxon>
        <taxon>Esociformes</taxon>
        <taxon>Umbridae</taxon>
        <taxon>Dallia</taxon>
    </lineage>
</organism>
<keyword evidence="2" id="KW-1185">Reference proteome</keyword>
<evidence type="ECO:0000313" key="2">
    <source>
        <dbReference type="Proteomes" id="UP001157502"/>
    </source>
</evidence>
<dbReference type="EMBL" id="CM055742">
    <property type="protein sequence ID" value="KAJ8000711.1"/>
    <property type="molecule type" value="Genomic_DNA"/>
</dbReference>